<protein>
    <submittedName>
        <fullName evidence="1">Uncharacterized protein</fullName>
    </submittedName>
</protein>
<gene>
    <name evidence="1" type="ORF">AVDCRST_MAG81-1670</name>
</gene>
<organism evidence="1">
    <name type="scientific">uncultured Synechococcales cyanobacterium</name>
    <dbReference type="NCBI Taxonomy" id="1936017"/>
    <lineage>
        <taxon>Bacteria</taxon>
        <taxon>Bacillati</taxon>
        <taxon>Cyanobacteriota</taxon>
        <taxon>Cyanophyceae</taxon>
        <taxon>Synechococcales</taxon>
        <taxon>environmental samples</taxon>
    </lineage>
</organism>
<dbReference type="EMBL" id="CADCWO010000087">
    <property type="protein sequence ID" value="CAA9570425.1"/>
    <property type="molecule type" value="Genomic_DNA"/>
</dbReference>
<sequence length="54" mass="5759">MNNRCYLLGNHPLLIISLAKGKKAAMACSLPLTIALVWAITVTTTGQSDESSKI</sequence>
<accession>A0A6J4V600</accession>
<proteinExistence type="predicted"/>
<reference evidence="1" key="1">
    <citation type="submission" date="2020-02" db="EMBL/GenBank/DDBJ databases">
        <authorList>
            <person name="Meier V. D."/>
        </authorList>
    </citation>
    <scope>NUCLEOTIDE SEQUENCE</scope>
    <source>
        <strain evidence="1">AVDCRST_MAG81</strain>
    </source>
</reference>
<dbReference type="AlphaFoldDB" id="A0A6J4V600"/>
<evidence type="ECO:0000313" key="1">
    <source>
        <dbReference type="EMBL" id="CAA9570425.1"/>
    </source>
</evidence>
<name>A0A6J4V600_9CYAN</name>